<feature type="non-terminal residue" evidence="1">
    <location>
        <position position="83"/>
    </location>
</feature>
<accession>X1EFB3</accession>
<gene>
    <name evidence="1" type="ORF">S01H4_60999</name>
</gene>
<name>X1EFB3_9ZZZZ</name>
<dbReference type="AlphaFoldDB" id="X1EFB3"/>
<sequence length="83" mass="9372">MGEDARCNLQKLDPQTNEWESVQDAKYTIPAQTTEKFRFACTTKEPEPGMSVIFPRSLPDNTYVIIPDGKKPMSIARLSEPLV</sequence>
<protein>
    <submittedName>
        <fullName evidence="1">Uncharacterized protein</fullName>
    </submittedName>
</protein>
<comment type="caution">
    <text evidence="1">The sequence shown here is derived from an EMBL/GenBank/DDBJ whole genome shotgun (WGS) entry which is preliminary data.</text>
</comment>
<reference evidence="1" key="1">
    <citation type="journal article" date="2014" name="Front. Microbiol.">
        <title>High frequency of phylogenetically diverse reductive dehalogenase-homologous genes in deep subseafloor sedimentary metagenomes.</title>
        <authorList>
            <person name="Kawai M."/>
            <person name="Futagami T."/>
            <person name="Toyoda A."/>
            <person name="Takaki Y."/>
            <person name="Nishi S."/>
            <person name="Hori S."/>
            <person name="Arai W."/>
            <person name="Tsubouchi T."/>
            <person name="Morono Y."/>
            <person name="Uchiyama I."/>
            <person name="Ito T."/>
            <person name="Fujiyama A."/>
            <person name="Inagaki F."/>
            <person name="Takami H."/>
        </authorList>
    </citation>
    <scope>NUCLEOTIDE SEQUENCE</scope>
    <source>
        <strain evidence="1">Expedition CK06-06</strain>
    </source>
</reference>
<organism evidence="1">
    <name type="scientific">marine sediment metagenome</name>
    <dbReference type="NCBI Taxonomy" id="412755"/>
    <lineage>
        <taxon>unclassified sequences</taxon>
        <taxon>metagenomes</taxon>
        <taxon>ecological metagenomes</taxon>
    </lineage>
</organism>
<evidence type="ECO:0000313" key="1">
    <source>
        <dbReference type="EMBL" id="GAH07368.1"/>
    </source>
</evidence>
<proteinExistence type="predicted"/>
<dbReference type="EMBL" id="BART01036080">
    <property type="protein sequence ID" value="GAH07368.1"/>
    <property type="molecule type" value="Genomic_DNA"/>
</dbReference>